<feature type="domain" description="SET" evidence="1">
    <location>
        <begin position="4"/>
        <end position="113"/>
    </location>
</feature>
<dbReference type="Pfam" id="PF00856">
    <property type="entry name" value="SET"/>
    <property type="match status" value="1"/>
</dbReference>
<dbReference type="SUPFAM" id="SSF82199">
    <property type="entry name" value="SET domain"/>
    <property type="match status" value="1"/>
</dbReference>
<dbReference type="InterPro" id="IPR046341">
    <property type="entry name" value="SET_dom_sf"/>
</dbReference>
<protein>
    <submittedName>
        <fullName evidence="2">SET domain-containing protein</fullName>
    </submittedName>
</protein>
<gene>
    <name evidence="2" type="ORF">ACFFIX_27665</name>
</gene>
<reference evidence="2 3" key="1">
    <citation type="submission" date="2024-09" db="EMBL/GenBank/DDBJ databases">
        <authorList>
            <person name="Sun Q."/>
            <person name="Mori K."/>
        </authorList>
    </citation>
    <scope>NUCLEOTIDE SEQUENCE [LARGE SCALE GENOMIC DNA]</scope>
    <source>
        <strain evidence="2 3">CCM 7228</strain>
    </source>
</reference>
<comment type="caution">
    <text evidence="2">The sequence shown here is derived from an EMBL/GenBank/DDBJ whole genome shotgun (WGS) entry which is preliminary data.</text>
</comment>
<sequence length="128" mass="14821">MVLPSFSIKDTQKYGRGIFAIREVEVGQLIEVSPVIVSPKEESEYLDNTIFSNYCFYWGENLEDRAIALGYGSLFNHSYTPNAMFICNEHNLTIHFYARRHIKCDEEITINYNGGPKDKSPLWFDVIE</sequence>
<proteinExistence type="predicted"/>
<dbReference type="Proteomes" id="UP001589854">
    <property type="component" value="Unassembled WGS sequence"/>
</dbReference>
<dbReference type="EMBL" id="JBHLVO010000089">
    <property type="protein sequence ID" value="MFC0275063.1"/>
    <property type="molecule type" value="Genomic_DNA"/>
</dbReference>
<dbReference type="Gene3D" id="2.170.270.10">
    <property type="entry name" value="SET domain"/>
    <property type="match status" value="1"/>
</dbReference>
<dbReference type="RefSeq" id="WP_378939897.1">
    <property type="nucleotide sequence ID" value="NZ_JBHLVO010000089.1"/>
</dbReference>
<name>A0ABV6GMZ2_9BACI</name>
<dbReference type="InterPro" id="IPR009207">
    <property type="entry name" value="SET7_MeTrfase"/>
</dbReference>
<dbReference type="PROSITE" id="PS50280">
    <property type="entry name" value="SET"/>
    <property type="match status" value="1"/>
</dbReference>
<evidence type="ECO:0000313" key="3">
    <source>
        <dbReference type="Proteomes" id="UP001589854"/>
    </source>
</evidence>
<dbReference type="SMART" id="SM00317">
    <property type="entry name" value="SET"/>
    <property type="match status" value="1"/>
</dbReference>
<evidence type="ECO:0000313" key="2">
    <source>
        <dbReference type="EMBL" id="MFC0275063.1"/>
    </source>
</evidence>
<dbReference type="PIRSF" id="PIRSF022536">
    <property type="entry name" value="A612L_SET"/>
    <property type="match status" value="1"/>
</dbReference>
<dbReference type="CDD" id="cd10540">
    <property type="entry name" value="SET_SpSet7-like"/>
    <property type="match status" value="1"/>
</dbReference>
<evidence type="ECO:0000259" key="1">
    <source>
        <dbReference type="PROSITE" id="PS50280"/>
    </source>
</evidence>
<organism evidence="2 3">
    <name type="scientific">Metabacillus herbersteinensis</name>
    <dbReference type="NCBI Taxonomy" id="283816"/>
    <lineage>
        <taxon>Bacteria</taxon>
        <taxon>Bacillati</taxon>
        <taxon>Bacillota</taxon>
        <taxon>Bacilli</taxon>
        <taxon>Bacillales</taxon>
        <taxon>Bacillaceae</taxon>
        <taxon>Metabacillus</taxon>
    </lineage>
</organism>
<accession>A0ABV6GMZ2</accession>
<keyword evidence="3" id="KW-1185">Reference proteome</keyword>
<dbReference type="InterPro" id="IPR001214">
    <property type="entry name" value="SET_dom"/>
</dbReference>